<protein>
    <recommendedName>
        <fullName evidence="4">Glucokinase</fullName>
    </recommendedName>
</protein>
<reference evidence="3" key="1">
    <citation type="submission" date="2018-02" db="EMBL/GenBank/DDBJ databases">
        <title>Genome sequence of Desulfocucumis palustris strain NAW-5.</title>
        <authorList>
            <person name="Watanabe M."/>
            <person name="Kojima H."/>
            <person name="Fukui M."/>
        </authorList>
    </citation>
    <scope>NUCLEOTIDE SEQUENCE [LARGE SCALE GENOMIC DNA]</scope>
    <source>
        <strain evidence="3">NAW-5</strain>
    </source>
</reference>
<dbReference type="SUPFAM" id="SSF53067">
    <property type="entry name" value="Actin-like ATPase domain"/>
    <property type="match status" value="1"/>
</dbReference>
<evidence type="ECO:0000256" key="1">
    <source>
        <dbReference type="ARBA" id="ARBA00006479"/>
    </source>
</evidence>
<dbReference type="EMBL" id="BFAV01000172">
    <property type="protein sequence ID" value="GBF35530.1"/>
    <property type="molecule type" value="Genomic_DNA"/>
</dbReference>
<comment type="similarity">
    <text evidence="1">Belongs to the ROK (NagC/XylR) family.</text>
</comment>
<accession>A0A2L2XHA9</accession>
<comment type="caution">
    <text evidence="2">The sequence shown here is derived from an EMBL/GenBank/DDBJ whole genome shotgun (WGS) entry which is preliminary data.</text>
</comment>
<dbReference type="PANTHER" id="PTHR18964:SF149">
    <property type="entry name" value="BIFUNCTIONAL UDP-N-ACETYLGLUCOSAMINE 2-EPIMERASE_N-ACETYLMANNOSAMINE KINASE"/>
    <property type="match status" value="1"/>
</dbReference>
<dbReference type="InterPro" id="IPR000600">
    <property type="entry name" value="ROK"/>
</dbReference>
<organism evidence="2 3">
    <name type="scientific">Desulfocucumis palustris</name>
    <dbReference type="NCBI Taxonomy" id="1898651"/>
    <lineage>
        <taxon>Bacteria</taxon>
        <taxon>Bacillati</taxon>
        <taxon>Bacillota</taxon>
        <taxon>Clostridia</taxon>
        <taxon>Eubacteriales</taxon>
        <taxon>Desulfocucumaceae</taxon>
        <taxon>Desulfocucumis</taxon>
    </lineage>
</organism>
<dbReference type="Proteomes" id="UP000239549">
    <property type="component" value="Unassembled WGS sequence"/>
</dbReference>
<dbReference type="OrthoDB" id="9796533at2"/>
<sequence length="344" mass="34823">MLSSGLLPVDPNPVDGVEPLNKCLAAVDLGGTKIYTALADSRGKLLAETRVPTNPGEGMEAVIRRIAGTVEEVYNSGGAGRDICCLGMGVPGPVDPETGVLYQAPNLGWRDVHLKKILQKRFAVPVLVDNDANLAALGEHTFGAGAGERNMVYVTVSTGIGGGLILDGKIYHGASGGAGEVGHMVVEPMGPLCGCGKRGCLEALASGTAMAARAREMAGAGAGRAILAEAGGRIEDIDAGAVAAAAGRGDEEALEILWGAGRALGMGLANVVNLLNPGLVVLGGGAMNAGKPLWETMEEELRSRAMPGALERVKVVPAALGKRSGLLGAVALAMGGRPPGDFPQ</sequence>
<evidence type="ECO:0008006" key="4">
    <source>
        <dbReference type="Google" id="ProtNLM"/>
    </source>
</evidence>
<dbReference type="PANTHER" id="PTHR18964">
    <property type="entry name" value="ROK (REPRESSOR, ORF, KINASE) FAMILY"/>
    <property type="match status" value="1"/>
</dbReference>
<keyword evidence="3" id="KW-1185">Reference proteome</keyword>
<dbReference type="Pfam" id="PF00480">
    <property type="entry name" value="ROK"/>
    <property type="match status" value="1"/>
</dbReference>
<dbReference type="AlphaFoldDB" id="A0A2L2XHA9"/>
<dbReference type="PROSITE" id="PS01125">
    <property type="entry name" value="ROK"/>
    <property type="match status" value="1"/>
</dbReference>
<proteinExistence type="inferred from homology"/>
<dbReference type="InterPro" id="IPR043129">
    <property type="entry name" value="ATPase_NBD"/>
</dbReference>
<evidence type="ECO:0000313" key="3">
    <source>
        <dbReference type="Proteomes" id="UP000239549"/>
    </source>
</evidence>
<gene>
    <name evidence="2" type="ORF">DCCM_4659</name>
</gene>
<evidence type="ECO:0000313" key="2">
    <source>
        <dbReference type="EMBL" id="GBF35530.1"/>
    </source>
</evidence>
<dbReference type="InterPro" id="IPR049874">
    <property type="entry name" value="ROK_cs"/>
</dbReference>
<name>A0A2L2XHA9_9FIRM</name>
<dbReference type="Gene3D" id="3.30.420.40">
    <property type="match status" value="2"/>
</dbReference>